<name>A0A7J7H436_CAMSI</name>
<dbReference type="Proteomes" id="UP000593564">
    <property type="component" value="Unassembled WGS sequence"/>
</dbReference>
<keyword evidence="2" id="KW-1185">Reference proteome</keyword>
<comment type="caution">
    <text evidence="1">The sequence shown here is derived from an EMBL/GenBank/DDBJ whole genome shotgun (WGS) entry which is preliminary data.</text>
</comment>
<evidence type="ECO:0000313" key="2">
    <source>
        <dbReference type="Proteomes" id="UP000593564"/>
    </source>
</evidence>
<organism evidence="1 2">
    <name type="scientific">Camellia sinensis</name>
    <name type="common">Tea plant</name>
    <name type="synonym">Thea sinensis</name>
    <dbReference type="NCBI Taxonomy" id="4442"/>
    <lineage>
        <taxon>Eukaryota</taxon>
        <taxon>Viridiplantae</taxon>
        <taxon>Streptophyta</taxon>
        <taxon>Embryophyta</taxon>
        <taxon>Tracheophyta</taxon>
        <taxon>Spermatophyta</taxon>
        <taxon>Magnoliopsida</taxon>
        <taxon>eudicotyledons</taxon>
        <taxon>Gunneridae</taxon>
        <taxon>Pentapetalae</taxon>
        <taxon>asterids</taxon>
        <taxon>Ericales</taxon>
        <taxon>Theaceae</taxon>
        <taxon>Camellia</taxon>
    </lineage>
</organism>
<reference evidence="1 2" key="2">
    <citation type="submission" date="2020-07" db="EMBL/GenBank/DDBJ databases">
        <title>Genome assembly of wild tea tree DASZ reveals pedigree and selection history of tea varieties.</title>
        <authorList>
            <person name="Zhang W."/>
        </authorList>
    </citation>
    <scope>NUCLEOTIDE SEQUENCE [LARGE SCALE GENOMIC DNA]</scope>
    <source>
        <strain evidence="2">cv. G240</strain>
        <tissue evidence="1">Leaf</tissue>
    </source>
</reference>
<protein>
    <submittedName>
        <fullName evidence="1">Uncharacterized protein</fullName>
    </submittedName>
</protein>
<dbReference type="AlphaFoldDB" id="A0A7J7H436"/>
<gene>
    <name evidence="1" type="ORF">HYC85_013254</name>
</gene>
<proteinExistence type="predicted"/>
<accession>A0A7J7H436</accession>
<evidence type="ECO:0000313" key="1">
    <source>
        <dbReference type="EMBL" id="KAF5947297.1"/>
    </source>
</evidence>
<sequence length="61" mass="6998">MRQMQPSLKAEEELTGRGDCFKPYKDFFTSSQRGSLLCCIFYNSGTSRTKRGNTVRLITNK</sequence>
<reference evidence="2" key="1">
    <citation type="journal article" date="2020" name="Nat. Commun.">
        <title>Genome assembly of wild tea tree DASZ reveals pedigree and selection history of tea varieties.</title>
        <authorList>
            <person name="Zhang W."/>
            <person name="Zhang Y."/>
            <person name="Qiu H."/>
            <person name="Guo Y."/>
            <person name="Wan H."/>
            <person name="Zhang X."/>
            <person name="Scossa F."/>
            <person name="Alseekh S."/>
            <person name="Zhang Q."/>
            <person name="Wang P."/>
            <person name="Xu L."/>
            <person name="Schmidt M.H."/>
            <person name="Jia X."/>
            <person name="Li D."/>
            <person name="Zhu A."/>
            <person name="Guo F."/>
            <person name="Chen W."/>
            <person name="Ni D."/>
            <person name="Usadel B."/>
            <person name="Fernie A.R."/>
            <person name="Wen W."/>
        </authorList>
    </citation>
    <scope>NUCLEOTIDE SEQUENCE [LARGE SCALE GENOMIC DNA]</scope>
    <source>
        <strain evidence="2">cv. G240</strain>
    </source>
</reference>
<dbReference type="EMBL" id="JACBKZ010000006">
    <property type="protein sequence ID" value="KAF5947297.1"/>
    <property type="molecule type" value="Genomic_DNA"/>
</dbReference>